<evidence type="ECO:0000313" key="2">
    <source>
        <dbReference type="Proteomes" id="UP000006334"/>
    </source>
</evidence>
<protein>
    <submittedName>
        <fullName evidence="1">Uncharacterized protein</fullName>
    </submittedName>
</protein>
<accession>K6XR15</accession>
<keyword evidence="2" id="KW-1185">Reference proteome</keyword>
<dbReference type="STRING" id="1127673.GLIP_1507"/>
<proteinExistence type="predicted"/>
<dbReference type="AlphaFoldDB" id="K6XR15"/>
<dbReference type="Proteomes" id="UP000006334">
    <property type="component" value="Unassembled WGS sequence"/>
</dbReference>
<sequence>MTYRFHNHSRILQFLETLIVSHTYRFKECFNSFKKPLNRGFQGTSAKNKVHNTVNKSTQDGELKKNSQKRLGFSQIRLLPKDCYLPSFFQQASLTHSEKGCSFLSASIFSTKSFSNRIFFLVDVVRLSVLGELILFSSCIVVRTHTIFNLLVRTNIQQDDDLA</sequence>
<comment type="caution">
    <text evidence="1">The sequence shown here is derived from an EMBL/GenBank/DDBJ whole genome shotgun (WGS) entry which is preliminary data.</text>
</comment>
<dbReference type="EMBL" id="BAEN01000035">
    <property type="protein sequence ID" value="GAC14141.1"/>
    <property type="molecule type" value="Genomic_DNA"/>
</dbReference>
<name>K6XR15_9ALTE</name>
<gene>
    <name evidence="1" type="ORF">GLIP_1507</name>
</gene>
<organism evidence="1 2">
    <name type="scientific">Aliiglaciecola lipolytica E3</name>
    <dbReference type="NCBI Taxonomy" id="1127673"/>
    <lineage>
        <taxon>Bacteria</taxon>
        <taxon>Pseudomonadati</taxon>
        <taxon>Pseudomonadota</taxon>
        <taxon>Gammaproteobacteria</taxon>
        <taxon>Alteromonadales</taxon>
        <taxon>Alteromonadaceae</taxon>
        <taxon>Aliiglaciecola</taxon>
    </lineage>
</organism>
<evidence type="ECO:0000313" key="1">
    <source>
        <dbReference type="EMBL" id="GAC14141.1"/>
    </source>
</evidence>
<reference evidence="1 2" key="1">
    <citation type="journal article" date="2017" name="Antonie Van Leeuwenhoek">
        <title>Rhizobium rhizosphaerae sp. nov., a novel species isolated from rice rhizosphere.</title>
        <authorList>
            <person name="Zhao J.J."/>
            <person name="Zhang J."/>
            <person name="Zhang R.J."/>
            <person name="Zhang C.W."/>
            <person name="Yin H.Q."/>
            <person name="Zhang X.X."/>
        </authorList>
    </citation>
    <scope>NUCLEOTIDE SEQUENCE [LARGE SCALE GENOMIC DNA]</scope>
    <source>
        <strain evidence="1 2">E3</strain>
    </source>
</reference>